<protein>
    <submittedName>
        <fullName evidence="1">DUF433 domain-containing protein</fullName>
    </submittedName>
</protein>
<dbReference type="Proteomes" id="UP000323994">
    <property type="component" value="Unassembled WGS sequence"/>
</dbReference>
<dbReference type="Pfam" id="PF04255">
    <property type="entry name" value="DUF433"/>
    <property type="match status" value="1"/>
</dbReference>
<evidence type="ECO:0000313" key="2">
    <source>
        <dbReference type="Proteomes" id="UP000323994"/>
    </source>
</evidence>
<sequence length="75" mass="8453">MKLDHITFDPQIMGGKPCVRGMRITVGTIVGLVASGKSFEEILEYYPYLEMEDIRQALAYAAWRSEEIEVPFVAA</sequence>
<name>A0A5M8Q720_9BACT</name>
<dbReference type="PANTHER" id="PTHR34849">
    <property type="entry name" value="SSL5025 PROTEIN"/>
    <property type="match status" value="1"/>
</dbReference>
<dbReference type="OrthoDB" id="1494556at2"/>
<reference evidence="1 2" key="1">
    <citation type="submission" date="2019-05" db="EMBL/GenBank/DDBJ databases">
        <authorList>
            <person name="Qu J.-H."/>
        </authorList>
    </citation>
    <scope>NUCLEOTIDE SEQUENCE [LARGE SCALE GENOMIC DNA]</scope>
    <source>
        <strain evidence="1 2">NS28</strain>
    </source>
</reference>
<organism evidence="1 2">
    <name type="scientific">Dyadobacter flavalbus</name>
    <dbReference type="NCBI Taxonomy" id="2579942"/>
    <lineage>
        <taxon>Bacteria</taxon>
        <taxon>Pseudomonadati</taxon>
        <taxon>Bacteroidota</taxon>
        <taxon>Cytophagia</taxon>
        <taxon>Cytophagales</taxon>
        <taxon>Spirosomataceae</taxon>
        <taxon>Dyadobacter</taxon>
    </lineage>
</organism>
<dbReference type="Gene3D" id="1.10.10.10">
    <property type="entry name" value="Winged helix-like DNA-binding domain superfamily/Winged helix DNA-binding domain"/>
    <property type="match status" value="1"/>
</dbReference>
<dbReference type="InterPro" id="IPR009057">
    <property type="entry name" value="Homeodomain-like_sf"/>
</dbReference>
<dbReference type="PANTHER" id="PTHR34849:SF3">
    <property type="entry name" value="SSR2962 PROTEIN"/>
    <property type="match status" value="1"/>
</dbReference>
<dbReference type="InterPro" id="IPR036388">
    <property type="entry name" value="WH-like_DNA-bd_sf"/>
</dbReference>
<evidence type="ECO:0000313" key="1">
    <source>
        <dbReference type="EMBL" id="KAA6430422.1"/>
    </source>
</evidence>
<keyword evidence="2" id="KW-1185">Reference proteome</keyword>
<dbReference type="AlphaFoldDB" id="A0A5M8Q720"/>
<dbReference type="EMBL" id="VBSN01000076">
    <property type="protein sequence ID" value="KAA6430422.1"/>
    <property type="molecule type" value="Genomic_DNA"/>
</dbReference>
<dbReference type="SUPFAM" id="SSF46689">
    <property type="entry name" value="Homeodomain-like"/>
    <property type="match status" value="1"/>
</dbReference>
<comment type="caution">
    <text evidence="1">The sequence shown here is derived from an EMBL/GenBank/DDBJ whole genome shotgun (WGS) entry which is preliminary data.</text>
</comment>
<dbReference type="RefSeq" id="WP_139014855.1">
    <property type="nucleotide sequence ID" value="NZ_VBSN01000076.1"/>
</dbReference>
<dbReference type="InterPro" id="IPR007367">
    <property type="entry name" value="DUF433"/>
</dbReference>
<gene>
    <name evidence="1" type="ORF">FEM33_25825</name>
</gene>
<proteinExistence type="predicted"/>
<accession>A0A5M8Q720</accession>